<dbReference type="GO" id="GO:0000122">
    <property type="term" value="P:negative regulation of transcription by RNA polymerase II"/>
    <property type="evidence" value="ECO:0007669"/>
    <property type="project" value="TreeGrafter"/>
</dbReference>
<feature type="compositionally biased region" description="Polar residues" evidence="7">
    <location>
        <begin position="694"/>
        <end position="706"/>
    </location>
</feature>
<evidence type="ECO:0000256" key="7">
    <source>
        <dbReference type="SAM" id="MobiDB-lite"/>
    </source>
</evidence>
<evidence type="ECO:0000313" key="9">
    <source>
        <dbReference type="EMBL" id="CAH1388357.1"/>
    </source>
</evidence>
<gene>
    <name evidence="9" type="ORF">NEZAVI_LOCUS5</name>
</gene>
<feature type="region of interest" description="Disordered" evidence="7">
    <location>
        <begin position="455"/>
        <end position="582"/>
    </location>
</feature>
<evidence type="ECO:0000256" key="4">
    <source>
        <dbReference type="ARBA" id="ARBA00023015"/>
    </source>
</evidence>
<feature type="region of interest" description="Disordered" evidence="7">
    <location>
        <begin position="210"/>
        <end position="230"/>
    </location>
</feature>
<organism evidence="9 10">
    <name type="scientific">Nezara viridula</name>
    <name type="common">Southern green stink bug</name>
    <name type="synonym">Cimex viridulus</name>
    <dbReference type="NCBI Taxonomy" id="85310"/>
    <lineage>
        <taxon>Eukaryota</taxon>
        <taxon>Metazoa</taxon>
        <taxon>Ecdysozoa</taxon>
        <taxon>Arthropoda</taxon>
        <taxon>Hexapoda</taxon>
        <taxon>Insecta</taxon>
        <taxon>Pterygota</taxon>
        <taxon>Neoptera</taxon>
        <taxon>Paraneoptera</taxon>
        <taxon>Hemiptera</taxon>
        <taxon>Heteroptera</taxon>
        <taxon>Panheteroptera</taxon>
        <taxon>Pentatomomorpha</taxon>
        <taxon>Pentatomoidea</taxon>
        <taxon>Pentatomidae</taxon>
        <taxon>Pentatominae</taxon>
        <taxon>Nezara</taxon>
    </lineage>
</organism>
<evidence type="ECO:0000256" key="5">
    <source>
        <dbReference type="ARBA" id="ARBA00023163"/>
    </source>
</evidence>
<feature type="compositionally biased region" description="Polar residues" evidence="7">
    <location>
        <begin position="12"/>
        <end position="25"/>
    </location>
</feature>
<evidence type="ECO:0000256" key="3">
    <source>
        <dbReference type="ARBA" id="ARBA00022491"/>
    </source>
</evidence>
<keyword evidence="3" id="KW-0678">Repressor</keyword>
<dbReference type="Pfam" id="PF16014">
    <property type="entry name" value="SAP130_C"/>
    <property type="match status" value="1"/>
</dbReference>
<dbReference type="OrthoDB" id="10048604at2759"/>
<comment type="similarity">
    <text evidence="2">Belongs to the SAP130 family.</text>
</comment>
<evidence type="ECO:0000256" key="6">
    <source>
        <dbReference type="ARBA" id="ARBA00023242"/>
    </source>
</evidence>
<reference evidence="9" key="1">
    <citation type="submission" date="2022-01" db="EMBL/GenBank/DDBJ databases">
        <authorList>
            <person name="King R."/>
        </authorList>
    </citation>
    <scope>NUCLEOTIDE SEQUENCE</scope>
</reference>
<dbReference type="Proteomes" id="UP001152798">
    <property type="component" value="Chromosome 1"/>
</dbReference>
<protein>
    <recommendedName>
        <fullName evidence="8">Histone deacetylase complex subunit SAP130 C-terminal domain-containing protein</fullName>
    </recommendedName>
</protein>
<evidence type="ECO:0000256" key="2">
    <source>
        <dbReference type="ARBA" id="ARBA00007859"/>
    </source>
</evidence>
<dbReference type="PANTHER" id="PTHR13497:SF3">
    <property type="entry name" value="HISTONE DEACETYLASE COMPLEX SUBUNIT SAP130"/>
    <property type="match status" value="1"/>
</dbReference>
<dbReference type="AlphaFoldDB" id="A0A9P0DWZ4"/>
<feature type="compositionally biased region" description="Polar residues" evidence="7">
    <location>
        <begin position="210"/>
        <end position="229"/>
    </location>
</feature>
<keyword evidence="6" id="KW-0539">Nucleus</keyword>
<feature type="region of interest" description="Disordered" evidence="7">
    <location>
        <begin position="624"/>
        <end position="643"/>
    </location>
</feature>
<evidence type="ECO:0000313" key="10">
    <source>
        <dbReference type="Proteomes" id="UP001152798"/>
    </source>
</evidence>
<accession>A0A9P0DWZ4</accession>
<dbReference type="InterPro" id="IPR031963">
    <property type="entry name" value="SAP130_C"/>
</dbReference>
<sequence>MGDNRAGETPEISANSSVKPEQVRSQGGALLRTIPGPARFVMATPGHSAALISSTTIQTQVLPKVSGQAGGAGVSRLNTVPIQATTTTGYHVPRGAAAVANISVPRSSVATPIIRGPTTLQTIGVAQQHSLSSSAANTGRSVVGVTCLSGQQRPSPIPVGARLVSSHQMRPLSGEVQARPVLVHTAATTHKQVTLTQQAQVQMGGTVKSYSNATRHPNAPSLSRITPTRSPGMVSLPTAVLLPPQPMKQPQHKVITQQSHGTSGVQLPSVTASSVPQTIAIGAVNRPVVIGSGAAGTPVRPAAKPVAATPTEASQQLYIQGGRNTFLLREPARPKEAEPPTLNVSSVNCSAPTTATGVNTIYTLPGAGYFDSGAARPLVTLAPARTNQGVATTTPQMMLNSSVMVVEQPRIHTLVPSTSSDSQASAITTTEGSCAVACSAASGVPVLLPKQVTSPRPSILRKRDPDGLVTSSISVPKKSRSPLKGQKNLTPLLATMSSSPPTLPPSPPPKRPESSSGGSTTVSANSSPGESPPAPLPPSKDEEEPCVQLRTLPSEVSPRKKPRKQQLTGNQMTEPAFSEDEMEFISEEKIKKEVKDEEIETKVIPKRKTMSLLSSYKTHWKPRNNHFMSSGDTTLEKKKSTSRPIMDTDEVLNEAVGSNPSISTHELPRECGASKDTVSRHLISMEKVKKSSTLVSHELTSQQSAKRYTDVKPKEEKAPSLSEIANQKHALQKINGWKIYHLGSQIEDVVSSEDEFIDFYNSLLCVLEVNQKKNKNKEIDKEYSRINERVRANFQRTKVAKDQMLDAKSQIMKFFDHKSYVADIINKNISKRGAGNKKRERV</sequence>
<feature type="compositionally biased region" description="Basic and acidic residues" evidence="7">
    <location>
        <begin position="707"/>
        <end position="718"/>
    </location>
</feature>
<proteinExistence type="inferred from homology"/>
<comment type="subcellular location">
    <subcellularLocation>
        <location evidence="1">Nucleus</location>
    </subcellularLocation>
</comment>
<feature type="region of interest" description="Disordered" evidence="7">
    <location>
        <begin position="694"/>
        <end position="720"/>
    </location>
</feature>
<keyword evidence="4" id="KW-0805">Transcription regulation</keyword>
<feature type="region of interest" description="Disordered" evidence="7">
    <location>
        <begin position="1"/>
        <end position="27"/>
    </location>
</feature>
<keyword evidence="10" id="KW-1185">Reference proteome</keyword>
<feature type="domain" description="Histone deacetylase complex subunit SAP130 C-terminal" evidence="8">
    <location>
        <begin position="706"/>
        <end position="826"/>
    </location>
</feature>
<keyword evidence="5" id="KW-0804">Transcription</keyword>
<name>A0A9P0DWZ4_NEZVI</name>
<evidence type="ECO:0000259" key="8">
    <source>
        <dbReference type="Pfam" id="PF16014"/>
    </source>
</evidence>
<dbReference type="PANTHER" id="PTHR13497">
    <property type="entry name" value="HISTONE DEACETYLASE COMPLEX SUBUNIT SAP130"/>
    <property type="match status" value="1"/>
</dbReference>
<evidence type="ECO:0000256" key="1">
    <source>
        <dbReference type="ARBA" id="ARBA00004123"/>
    </source>
</evidence>
<dbReference type="InterPro" id="IPR024137">
    <property type="entry name" value="His_deAcase_cplx_SAP130"/>
</dbReference>
<dbReference type="GO" id="GO:0070822">
    <property type="term" value="C:Sin3-type complex"/>
    <property type="evidence" value="ECO:0007669"/>
    <property type="project" value="TreeGrafter"/>
</dbReference>
<dbReference type="EMBL" id="OV725077">
    <property type="protein sequence ID" value="CAH1388357.1"/>
    <property type="molecule type" value="Genomic_DNA"/>
</dbReference>